<gene>
    <name evidence="1" type="primary">PHF21B.2</name>
    <name evidence="1" type="ORF">GBF38_001227</name>
</gene>
<accession>A0ACB7ETR8</accession>
<reference evidence="1" key="1">
    <citation type="submission" date="2020-04" db="EMBL/GenBank/DDBJ databases">
        <title>A chromosome-scale assembly and high-density genetic map of the yellow drum (Nibea albiflora) genome.</title>
        <authorList>
            <person name="Xu D."/>
            <person name="Zhang W."/>
            <person name="Chen R."/>
            <person name="Tan P."/>
            <person name="Wang L."/>
            <person name="Song H."/>
            <person name="Tian L."/>
            <person name="Zhu Q."/>
            <person name="Wang B."/>
        </authorList>
    </citation>
    <scope>NUCLEOTIDE SEQUENCE</scope>
    <source>
        <strain evidence="1">ZJHYS-2018</strain>
    </source>
</reference>
<keyword evidence="2" id="KW-1185">Reference proteome</keyword>
<evidence type="ECO:0000313" key="1">
    <source>
        <dbReference type="EMBL" id="KAG8005439.1"/>
    </source>
</evidence>
<dbReference type="EMBL" id="CM024810">
    <property type="protein sequence ID" value="KAG8005439.1"/>
    <property type="molecule type" value="Genomic_DNA"/>
</dbReference>
<sequence length="112" mass="12505">MLRRSSELKNECAHLEEQDEKLNDTLKQCMDLRERLLGQQRDTQASLERLKALIRLIQRDQLIQVTMTTTATIAASLLSQSWIKPTSTAAAPGPSATPPQKSHAHSQDDANI</sequence>
<organism evidence="1 2">
    <name type="scientific">Nibea albiflora</name>
    <name type="common">Yellow drum</name>
    <name type="synonym">Corvina albiflora</name>
    <dbReference type="NCBI Taxonomy" id="240163"/>
    <lineage>
        <taxon>Eukaryota</taxon>
        <taxon>Metazoa</taxon>
        <taxon>Chordata</taxon>
        <taxon>Craniata</taxon>
        <taxon>Vertebrata</taxon>
        <taxon>Euteleostomi</taxon>
        <taxon>Actinopterygii</taxon>
        <taxon>Neopterygii</taxon>
        <taxon>Teleostei</taxon>
        <taxon>Neoteleostei</taxon>
        <taxon>Acanthomorphata</taxon>
        <taxon>Eupercaria</taxon>
        <taxon>Sciaenidae</taxon>
        <taxon>Nibea</taxon>
    </lineage>
</organism>
<comment type="caution">
    <text evidence="1">The sequence shown here is derived from an EMBL/GenBank/DDBJ whole genome shotgun (WGS) entry which is preliminary data.</text>
</comment>
<evidence type="ECO:0000313" key="2">
    <source>
        <dbReference type="Proteomes" id="UP000805704"/>
    </source>
</evidence>
<proteinExistence type="predicted"/>
<name>A0ACB7ETR8_NIBAL</name>
<protein>
    <submittedName>
        <fullName evidence="1">PHD finger protein 21B</fullName>
    </submittedName>
</protein>
<dbReference type="Proteomes" id="UP000805704">
    <property type="component" value="Chromosome 22"/>
</dbReference>